<reference evidence="2" key="1">
    <citation type="submission" date="2020-05" db="UniProtKB">
        <authorList>
            <consortium name="EnsemblMetazoa"/>
        </authorList>
    </citation>
    <scope>IDENTIFICATION</scope>
    <source>
        <strain evidence="2">TTRI</strain>
    </source>
</reference>
<evidence type="ECO:0008006" key="4">
    <source>
        <dbReference type="Google" id="ProtNLM"/>
    </source>
</evidence>
<proteinExistence type="predicted"/>
<dbReference type="EnsemblMetazoa" id="GAUT027541-RA">
    <property type="protein sequence ID" value="GAUT027541-PA"/>
    <property type="gene ID" value="GAUT027541"/>
</dbReference>
<evidence type="ECO:0000313" key="3">
    <source>
        <dbReference type="Proteomes" id="UP000078200"/>
    </source>
</evidence>
<feature type="transmembrane region" description="Helical" evidence="1">
    <location>
        <begin position="76"/>
        <end position="95"/>
    </location>
</feature>
<accession>A0A1A9V6J3</accession>
<evidence type="ECO:0000256" key="1">
    <source>
        <dbReference type="SAM" id="Phobius"/>
    </source>
</evidence>
<organism evidence="2 3">
    <name type="scientific">Glossina austeni</name>
    <name type="common">Savannah tsetse fly</name>
    <dbReference type="NCBI Taxonomy" id="7395"/>
    <lineage>
        <taxon>Eukaryota</taxon>
        <taxon>Metazoa</taxon>
        <taxon>Ecdysozoa</taxon>
        <taxon>Arthropoda</taxon>
        <taxon>Hexapoda</taxon>
        <taxon>Insecta</taxon>
        <taxon>Pterygota</taxon>
        <taxon>Neoptera</taxon>
        <taxon>Endopterygota</taxon>
        <taxon>Diptera</taxon>
        <taxon>Brachycera</taxon>
        <taxon>Muscomorpha</taxon>
        <taxon>Hippoboscoidea</taxon>
        <taxon>Glossinidae</taxon>
        <taxon>Glossina</taxon>
    </lineage>
</organism>
<dbReference type="Proteomes" id="UP000078200">
    <property type="component" value="Unassembled WGS sequence"/>
</dbReference>
<dbReference type="VEuPathDB" id="VectorBase:GAUT027541"/>
<keyword evidence="1" id="KW-1133">Transmembrane helix</keyword>
<name>A0A1A9V6J3_GLOAU</name>
<keyword evidence="3" id="KW-1185">Reference proteome</keyword>
<sequence>MNTSTTQDARCLKNSPLYEYMVSLEEYLFILVESELNINITSSAVTVNVPLDCIFVSSDSSSSSSFFSVCDCGSPLSRVIIVVVVAVFVVAAVVVDCCSSFNAGSGYKNNGAVVIDKRDSYKNYI</sequence>
<dbReference type="AlphaFoldDB" id="A0A1A9V6J3"/>
<keyword evidence="1" id="KW-0472">Membrane</keyword>
<keyword evidence="1" id="KW-0812">Transmembrane</keyword>
<evidence type="ECO:0000313" key="2">
    <source>
        <dbReference type="EnsemblMetazoa" id="GAUT027541-PA"/>
    </source>
</evidence>
<protein>
    <recommendedName>
        <fullName evidence="4">Transmembrane protein</fullName>
    </recommendedName>
</protein>